<dbReference type="InterPro" id="IPR021848">
    <property type="entry name" value="HODM_asu-like"/>
</dbReference>
<dbReference type="Proteomes" id="UP000622797">
    <property type="component" value="Unassembled WGS sequence"/>
</dbReference>
<dbReference type="Pfam" id="PF11927">
    <property type="entry name" value="HODM_asu-like"/>
    <property type="match status" value="1"/>
</dbReference>
<protein>
    <submittedName>
        <fullName evidence="2">Uncharacterized protein</fullName>
    </submittedName>
</protein>
<dbReference type="AlphaFoldDB" id="A0A8H4TG03"/>
<evidence type="ECO:0000256" key="1">
    <source>
        <dbReference type="SAM" id="Phobius"/>
    </source>
</evidence>
<feature type="transmembrane region" description="Helical" evidence="1">
    <location>
        <begin position="14"/>
        <end position="35"/>
    </location>
</feature>
<dbReference type="EMBL" id="JABEXW010000736">
    <property type="protein sequence ID" value="KAF4957089.1"/>
    <property type="molecule type" value="Genomic_DNA"/>
</dbReference>
<keyword evidence="1" id="KW-0812">Transmembrane</keyword>
<sequence>MTFAQNLDRSLQPFANLIFLPAAVLVSVWVVTTVAKRWMRSRKQHSQPVKADVAPPEKVPSIEPLHDFDWKTAPRRQLRPFKPTYHITMAIRADTPSELITIDQDYLERITHRRSIIASHGSTVHGCTPEGDAAVRELYTYLLSEQLPQRFPTIFKLSKDNSMCENLATGMSFPTLPEGNMDAALRVLGETVEEDLFLLQETPEGHQSVAFMCCFPAGFDPSSKLGKTLVEIHAPVPSYEKIGASMEKFFAKLEVGKSVKRTNTFLRIELQTLTRLPKTRAILFSFKTYLYPVRQIKEEGLGPAFADAIEGLSKGNAPGMWTYKSAVRWGSSVIEYLRS</sequence>
<reference evidence="2" key="1">
    <citation type="journal article" date="2020" name="BMC Genomics">
        <title>Correction to: Identification and distribution of gene clusters required for synthesis of sphingolipid metabolism inhibitors in diverse species of the filamentous fungus Fusarium.</title>
        <authorList>
            <person name="Kim H.S."/>
            <person name="Lohmar J.M."/>
            <person name="Busman M."/>
            <person name="Brown D.W."/>
            <person name="Naumann T.A."/>
            <person name="Divon H.H."/>
            <person name="Lysoe E."/>
            <person name="Uhlig S."/>
            <person name="Proctor R.H."/>
        </authorList>
    </citation>
    <scope>NUCLEOTIDE SEQUENCE</scope>
    <source>
        <strain evidence="2">NRRL 20472</strain>
    </source>
</reference>
<evidence type="ECO:0000313" key="3">
    <source>
        <dbReference type="Proteomes" id="UP000622797"/>
    </source>
</evidence>
<organism evidence="2 3">
    <name type="scientific">Fusarium sarcochroum</name>
    <dbReference type="NCBI Taxonomy" id="1208366"/>
    <lineage>
        <taxon>Eukaryota</taxon>
        <taxon>Fungi</taxon>
        <taxon>Dikarya</taxon>
        <taxon>Ascomycota</taxon>
        <taxon>Pezizomycotina</taxon>
        <taxon>Sordariomycetes</taxon>
        <taxon>Hypocreomycetidae</taxon>
        <taxon>Hypocreales</taxon>
        <taxon>Nectriaceae</taxon>
        <taxon>Fusarium</taxon>
        <taxon>Fusarium lateritium species complex</taxon>
    </lineage>
</organism>
<dbReference type="OrthoDB" id="5043642at2759"/>
<accession>A0A8H4TG03</accession>
<name>A0A8H4TG03_9HYPO</name>
<keyword evidence="1" id="KW-0472">Membrane</keyword>
<proteinExistence type="predicted"/>
<reference evidence="2" key="2">
    <citation type="submission" date="2020-05" db="EMBL/GenBank/DDBJ databases">
        <authorList>
            <person name="Kim H.-S."/>
            <person name="Proctor R.H."/>
            <person name="Brown D.W."/>
        </authorList>
    </citation>
    <scope>NUCLEOTIDE SEQUENCE</scope>
    <source>
        <strain evidence="2">NRRL 20472</strain>
    </source>
</reference>
<keyword evidence="3" id="KW-1185">Reference proteome</keyword>
<gene>
    <name evidence="2" type="ORF">FSARC_11398</name>
</gene>
<evidence type="ECO:0000313" key="2">
    <source>
        <dbReference type="EMBL" id="KAF4957089.1"/>
    </source>
</evidence>
<keyword evidence="1" id="KW-1133">Transmembrane helix</keyword>
<comment type="caution">
    <text evidence="2">The sequence shown here is derived from an EMBL/GenBank/DDBJ whole genome shotgun (WGS) entry which is preliminary data.</text>
</comment>